<dbReference type="GO" id="GO:0070043">
    <property type="term" value="F:rRNA (guanine-N7-)-methyltransferase activity"/>
    <property type="evidence" value="ECO:0007669"/>
    <property type="project" value="TreeGrafter"/>
</dbReference>
<dbReference type="RefSeq" id="WP_010011207.1">
    <property type="nucleotide sequence ID" value="NZ_AZCN01000011.1"/>
</dbReference>
<accession>A0A0R1FIT4</accession>
<evidence type="ECO:0000256" key="2">
    <source>
        <dbReference type="ARBA" id="ARBA00022679"/>
    </source>
</evidence>
<dbReference type="CDD" id="cd11715">
    <property type="entry name" value="THUMP_AdoMetMT"/>
    <property type="match status" value="1"/>
</dbReference>
<dbReference type="InterPro" id="IPR000241">
    <property type="entry name" value="RlmKL-like_Mtase"/>
</dbReference>
<keyword evidence="1" id="KW-0489">Methyltransferase</keyword>
<dbReference type="Proteomes" id="UP000051181">
    <property type="component" value="Unassembled WGS sequence"/>
</dbReference>
<dbReference type="PROSITE" id="PS51165">
    <property type="entry name" value="THUMP"/>
    <property type="match status" value="1"/>
</dbReference>
<dbReference type="AlphaFoldDB" id="A0A0R1FIT4"/>
<organism evidence="5 6">
    <name type="scientific">Loigolactobacillus coryniformis subsp. coryniformis KCTC 3167 = DSM 20001</name>
    <dbReference type="NCBI Taxonomy" id="913848"/>
    <lineage>
        <taxon>Bacteria</taxon>
        <taxon>Bacillati</taxon>
        <taxon>Bacillota</taxon>
        <taxon>Bacilli</taxon>
        <taxon>Lactobacillales</taxon>
        <taxon>Lactobacillaceae</taxon>
        <taxon>Loigolactobacillus</taxon>
    </lineage>
</organism>
<dbReference type="PANTHER" id="PTHR47313">
    <property type="entry name" value="RIBOSOMAL RNA LARGE SUBUNIT METHYLTRANSFERASE K/L"/>
    <property type="match status" value="1"/>
</dbReference>
<dbReference type="PROSITE" id="PS00092">
    <property type="entry name" value="N6_MTASE"/>
    <property type="match status" value="1"/>
</dbReference>
<dbReference type="SMART" id="SM00981">
    <property type="entry name" value="THUMP"/>
    <property type="match status" value="1"/>
</dbReference>
<dbReference type="Gene3D" id="3.40.50.150">
    <property type="entry name" value="Vaccinia Virus protein VP39"/>
    <property type="match status" value="1"/>
</dbReference>
<evidence type="ECO:0000313" key="6">
    <source>
        <dbReference type="Proteomes" id="UP000051181"/>
    </source>
</evidence>
<dbReference type="EMBL" id="AZCN01000011">
    <property type="protein sequence ID" value="KRK18647.1"/>
    <property type="molecule type" value="Genomic_DNA"/>
</dbReference>
<dbReference type="GO" id="GO:0008990">
    <property type="term" value="F:rRNA (guanine-N2-)-methyltransferase activity"/>
    <property type="evidence" value="ECO:0007669"/>
    <property type="project" value="TreeGrafter"/>
</dbReference>
<dbReference type="InterPro" id="IPR053943">
    <property type="entry name" value="RlmKL-like_Mtase_CS"/>
</dbReference>
<dbReference type="InterPro" id="IPR054170">
    <property type="entry name" value="RlmL_1st"/>
</dbReference>
<dbReference type="GeneID" id="65917159"/>
<keyword evidence="2" id="KW-0808">Transferase</keyword>
<dbReference type="Pfam" id="PF02926">
    <property type="entry name" value="THUMP"/>
    <property type="match status" value="1"/>
</dbReference>
<protein>
    <recommendedName>
        <fullName evidence="4">THUMP domain-containing protein</fullName>
    </recommendedName>
</protein>
<dbReference type="PANTHER" id="PTHR47313:SF1">
    <property type="entry name" value="RIBOSOMAL RNA LARGE SUBUNIT METHYLTRANSFERASE K_L"/>
    <property type="match status" value="1"/>
</dbReference>
<feature type="domain" description="THUMP" evidence="4">
    <location>
        <begin position="44"/>
        <end position="155"/>
    </location>
</feature>
<dbReference type="InterPro" id="IPR029063">
    <property type="entry name" value="SAM-dependent_MTases_sf"/>
</dbReference>
<gene>
    <name evidence="5" type="ORF">FD22_GL000251</name>
</gene>
<dbReference type="InterPro" id="IPR004114">
    <property type="entry name" value="THUMP_dom"/>
</dbReference>
<reference evidence="5 6" key="1">
    <citation type="journal article" date="2015" name="Genome Announc.">
        <title>Expanding the biotechnology potential of lactobacilli through comparative genomics of 213 strains and associated genera.</title>
        <authorList>
            <person name="Sun Z."/>
            <person name="Harris H.M."/>
            <person name="McCann A."/>
            <person name="Guo C."/>
            <person name="Argimon S."/>
            <person name="Zhang W."/>
            <person name="Yang X."/>
            <person name="Jeffery I.B."/>
            <person name="Cooney J.C."/>
            <person name="Kagawa T.F."/>
            <person name="Liu W."/>
            <person name="Song Y."/>
            <person name="Salvetti E."/>
            <person name="Wrobel A."/>
            <person name="Rasinkangas P."/>
            <person name="Parkhill J."/>
            <person name="Rea M.C."/>
            <person name="O'Sullivan O."/>
            <person name="Ritari J."/>
            <person name="Douillard F.P."/>
            <person name="Paul Ross R."/>
            <person name="Yang R."/>
            <person name="Briner A.E."/>
            <person name="Felis G.E."/>
            <person name="de Vos W.M."/>
            <person name="Barrangou R."/>
            <person name="Klaenhammer T.R."/>
            <person name="Caufield P.W."/>
            <person name="Cui Y."/>
            <person name="Zhang H."/>
            <person name="O'Toole P.W."/>
        </authorList>
    </citation>
    <scope>NUCLEOTIDE SEQUENCE [LARGE SCALE GENOMIC DNA]</scope>
    <source>
        <strain evidence="5 6">DSM 20001</strain>
    </source>
</reference>
<evidence type="ECO:0000313" key="5">
    <source>
        <dbReference type="EMBL" id="KRK18647.1"/>
    </source>
</evidence>
<dbReference type="PATRIC" id="fig|913848.6.peg.247"/>
<dbReference type="Pfam" id="PF01170">
    <property type="entry name" value="UPF0020"/>
    <property type="match status" value="1"/>
</dbReference>
<proteinExistence type="predicted"/>
<dbReference type="Gene3D" id="3.30.2130.30">
    <property type="match status" value="1"/>
</dbReference>
<comment type="caution">
    <text evidence="5">The sequence shown here is derived from an EMBL/GenBank/DDBJ whole genome shotgun (WGS) entry which is preliminary data.</text>
</comment>
<evidence type="ECO:0000256" key="1">
    <source>
        <dbReference type="ARBA" id="ARBA00022603"/>
    </source>
</evidence>
<sequence length="376" mass="42194">MTTYNLIATTASGIEALAANELKTLGYHGQTENGRIRFTGDIKDIIRTNLWLRTADRIKIVVGEFKALTFDDLFEQVKALPWDDYLPLDAEFPVAGRSIKSKLYSVPDVQRLTKKAIVEKMSQVYHRRGRLPETGALFALEVSILKDHVMLTLDTTGPSLFKRGYRVEKGDAPLKENMAAALVAITNWHTDMPFLDPVCGSGTIPIEAALKGLNIAPGLKRAFSFEGWDWVPAELVADQRAEAAAARRDDVVLDIMGADIDGSMIEIARLNANEAGVLHDIDFKQLAVKDFRTDKHNGVIVANPPYGERLSDASSVHRLYQQMGDVYRPLTSWSKYILTSDLQFETYYGEKATKRRKLYNGALRTDLFQFWGKRVH</sequence>
<dbReference type="InterPro" id="IPR002052">
    <property type="entry name" value="DNA_methylase_N6_adenine_CS"/>
</dbReference>
<dbReference type="GO" id="GO:0003723">
    <property type="term" value="F:RNA binding"/>
    <property type="evidence" value="ECO:0007669"/>
    <property type="project" value="UniProtKB-UniRule"/>
</dbReference>
<name>A0A0R1FIT4_9LACO</name>
<evidence type="ECO:0000256" key="3">
    <source>
        <dbReference type="PROSITE-ProRule" id="PRU00529"/>
    </source>
</evidence>
<evidence type="ECO:0000259" key="4">
    <source>
        <dbReference type="PROSITE" id="PS51165"/>
    </source>
</evidence>
<dbReference type="SUPFAM" id="SSF53335">
    <property type="entry name" value="S-adenosyl-L-methionine-dependent methyltransferases"/>
    <property type="match status" value="1"/>
</dbReference>
<dbReference type="PROSITE" id="PS01261">
    <property type="entry name" value="UPF0020"/>
    <property type="match status" value="1"/>
</dbReference>
<keyword evidence="3" id="KW-0694">RNA-binding</keyword>
<dbReference type="Pfam" id="PF22020">
    <property type="entry name" value="RlmL_1st"/>
    <property type="match status" value="1"/>
</dbReference>
<dbReference type="eggNOG" id="COG0116">
    <property type="taxonomic scope" value="Bacteria"/>
</dbReference>